<dbReference type="SUPFAM" id="SSF101690">
    <property type="entry name" value="PAZ domain"/>
    <property type="match status" value="1"/>
</dbReference>
<reference evidence="2 3" key="1">
    <citation type="journal article" date="2019" name="Nat. Ecol. Evol.">
        <title>Megaphylogeny resolves global patterns of mushroom evolution.</title>
        <authorList>
            <person name="Varga T."/>
            <person name="Krizsan K."/>
            <person name="Foldi C."/>
            <person name="Dima B."/>
            <person name="Sanchez-Garcia M."/>
            <person name="Sanchez-Ramirez S."/>
            <person name="Szollosi G.J."/>
            <person name="Szarkandi J.G."/>
            <person name="Papp V."/>
            <person name="Albert L."/>
            <person name="Andreopoulos W."/>
            <person name="Angelini C."/>
            <person name="Antonin V."/>
            <person name="Barry K.W."/>
            <person name="Bougher N.L."/>
            <person name="Buchanan P."/>
            <person name="Buyck B."/>
            <person name="Bense V."/>
            <person name="Catcheside P."/>
            <person name="Chovatia M."/>
            <person name="Cooper J."/>
            <person name="Damon W."/>
            <person name="Desjardin D."/>
            <person name="Finy P."/>
            <person name="Geml J."/>
            <person name="Haridas S."/>
            <person name="Hughes K."/>
            <person name="Justo A."/>
            <person name="Karasinski D."/>
            <person name="Kautmanova I."/>
            <person name="Kiss B."/>
            <person name="Kocsube S."/>
            <person name="Kotiranta H."/>
            <person name="LaButti K.M."/>
            <person name="Lechner B.E."/>
            <person name="Liimatainen K."/>
            <person name="Lipzen A."/>
            <person name="Lukacs Z."/>
            <person name="Mihaltcheva S."/>
            <person name="Morgado L.N."/>
            <person name="Niskanen T."/>
            <person name="Noordeloos M.E."/>
            <person name="Ohm R.A."/>
            <person name="Ortiz-Santana B."/>
            <person name="Ovrebo C."/>
            <person name="Racz N."/>
            <person name="Riley R."/>
            <person name="Savchenko A."/>
            <person name="Shiryaev A."/>
            <person name="Soop K."/>
            <person name="Spirin V."/>
            <person name="Szebenyi C."/>
            <person name="Tomsovsky M."/>
            <person name="Tulloss R.E."/>
            <person name="Uehling J."/>
            <person name="Grigoriev I.V."/>
            <person name="Vagvolgyi C."/>
            <person name="Papp T."/>
            <person name="Martin F.M."/>
            <person name="Miettinen O."/>
            <person name="Hibbett D.S."/>
            <person name="Nagy L.G."/>
        </authorList>
    </citation>
    <scope>NUCLEOTIDE SEQUENCE [LARGE SCALE GENOMIC DNA]</scope>
    <source>
        <strain evidence="2 3">FP101781</strain>
    </source>
</reference>
<organism evidence="2 3">
    <name type="scientific">Coprinellus micaceus</name>
    <name type="common">Glistening ink-cap mushroom</name>
    <name type="synonym">Coprinus micaceus</name>
    <dbReference type="NCBI Taxonomy" id="71717"/>
    <lineage>
        <taxon>Eukaryota</taxon>
        <taxon>Fungi</taxon>
        <taxon>Dikarya</taxon>
        <taxon>Basidiomycota</taxon>
        <taxon>Agaricomycotina</taxon>
        <taxon>Agaricomycetes</taxon>
        <taxon>Agaricomycetidae</taxon>
        <taxon>Agaricales</taxon>
        <taxon>Agaricineae</taxon>
        <taxon>Psathyrellaceae</taxon>
        <taxon>Coprinellus</taxon>
    </lineage>
</organism>
<evidence type="ECO:0000313" key="2">
    <source>
        <dbReference type="EMBL" id="TEB35971.1"/>
    </source>
</evidence>
<dbReference type="OrthoDB" id="10252740at2759"/>
<dbReference type="Gene3D" id="2.170.260.10">
    <property type="entry name" value="paz domain"/>
    <property type="match status" value="1"/>
</dbReference>
<accession>A0A4Y7TPS8</accession>
<dbReference type="EMBL" id="QPFP01000006">
    <property type="protein sequence ID" value="TEB35971.1"/>
    <property type="molecule type" value="Genomic_DNA"/>
</dbReference>
<dbReference type="InterPro" id="IPR003100">
    <property type="entry name" value="PAZ_dom"/>
</dbReference>
<proteinExistence type="predicted"/>
<gene>
    <name evidence="2" type="ORF">FA13DRAFT_1214327</name>
</gene>
<dbReference type="GO" id="GO:0003723">
    <property type="term" value="F:RNA binding"/>
    <property type="evidence" value="ECO:0007669"/>
    <property type="project" value="InterPro"/>
</dbReference>
<protein>
    <recommendedName>
        <fullName evidence="1">PAZ domain-containing protein</fullName>
    </recommendedName>
</protein>
<feature type="domain" description="PAZ" evidence="1">
    <location>
        <begin position="103"/>
        <end position="168"/>
    </location>
</feature>
<dbReference type="STRING" id="71717.A0A4Y7TPS8"/>
<keyword evidence="3" id="KW-1185">Reference proteome</keyword>
<evidence type="ECO:0000313" key="3">
    <source>
        <dbReference type="Proteomes" id="UP000298030"/>
    </source>
</evidence>
<sequence>MSQQFASRLRGLIISLEAIPNTPAIGEPISPHKEIRSFLPSKSEEVFFNLAANWWTLLWLSSSYPIPSITFVMCGNLSPLKIDPSGRRQINSLKGFHPQGALYEFEGADGEPVSIKTHYKDTHSVYLRYPTLPGVILRRDPPEIIPMELCEIEPGQFFRKSLPQTATQEMLKMATMRPEDKSRYIKSTVSSYGRWEAVQDAGMSVSTEPTEVPARLLPPPQLAFKKGKQTIFENVKDDVSTLCQQFGSASRRPPSHPIISAHSS</sequence>
<comment type="caution">
    <text evidence="2">The sequence shown here is derived from an EMBL/GenBank/DDBJ whole genome shotgun (WGS) entry which is preliminary data.</text>
</comment>
<name>A0A4Y7TPS8_COPMI</name>
<dbReference type="InterPro" id="IPR036085">
    <property type="entry name" value="PAZ_dom_sf"/>
</dbReference>
<dbReference type="AlphaFoldDB" id="A0A4Y7TPS8"/>
<dbReference type="Proteomes" id="UP000298030">
    <property type="component" value="Unassembled WGS sequence"/>
</dbReference>
<evidence type="ECO:0000259" key="1">
    <source>
        <dbReference type="Pfam" id="PF02170"/>
    </source>
</evidence>
<dbReference type="PANTHER" id="PTHR22891">
    <property type="entry name" value="EUKARYOTIC TRANSLATION INITIATION FACTOR 2C"/>
    <property type="match status" value="1"/>
</dbReference>
<dbReference type="Pfam" id="PF02170">
    <property type="entry name" value="PAZ"/>
    <property type="match status" value="1"/>
</dbReference>